<dbReference type="InParanoid" id="A0A166N2K2"/>
<reference evidence="1 2" key="1">
    <citation type="journal article" date="2016" name="Mol. Biol. Evol.">
        <title>Comparative Genomics of Early-Diverging Mushroom-Forming Fungi Provides Insights into the Origins of Lignocellulose Decay Capabilities.</title>
        <authorList>
            <person name="Nagy L.G."/>
            <person name="Riley R."/>
            <person name="Tritt A."/>
            <person name="Adam C."/>
            <person name="Daum C."/>
            <person name="Floudas D."/>
            <person name="Sun H."/>
            <person name="Yadav J.S."/>
            <person name="Pangilinan J."/>
            <person name="Larsson K.H."/>
            <person name="Matsuura K."/>
            <person name="Barry K."/>
            <person name="Labutti K."/>
            <person name="Kuo R."/>
            <person name="Ohm R.A."/>
            <person name="Bhattacharya S.S."/>
            <person name="Shirouzu T."/>
            <person name="Yoshinaga Y."/>
            <person name="Martin F.M."/>
            <person name="Grigoriev I.V."/>
            <person name="Hibbett D.S."/>
        </authorList>
    </citation>
    <scope>NUCLEOTIDE SEQUENCE [LARGE SCALE GENOMIC DNA]</scope>
    <source>
        <strain evidence="1 2">HHB12029</strain>
    </source>
</reference>
<protein>
    <submittedName>
        <fullName evidence="1">Uncharacterized protein</fullName>
    </submittedName>
</protein>
<dbReference type="EMBL" id="KV426793">
    <property type="protein sequence ID" value="KZV78684.1"/>
    <property type="molecule type" value="Genomic_DNA"/>
</dbReference>
<dbReference type="AlphaFoldDB" id="A0A166N2K2"/>
<evidence type="ECO:0000313" key="1">
    <source>
        <dbReference type="EMBL" id="KZV78684.1"/>
    </source>
</evidence>
<gene>
    <name evidence="1" type="ORF">EXIGLDRAFT_736998</name>
</gene>
<dbReference type="Proteomes" id="UP000077266">
    <property type="component" value="Unassembled WGS sequence"/>
</dbReference>
<keyword evidence="2" id="KW-1185">Reference proteome</keyword>
<name>A0A166N2K2_EXIGL</name>
<sequence>MSGSLLSGATSALGALRVLYARACNVDSLLCSSFHSFGILSSVMPILSAYCTGCSVLPMPRVFDVLAFYLPSPIVLLALSRAPALCVLDINALPPHLIV</sequence>
<accession>A0A166N2K2</accession>
<proteinExistence type="predicted"/>
<organism evidence="1 2">
    <name type="scientific">Exidia glandulosa HHB12029</name>
    <dbReference type="NCBI Taxonomy" id="1314781"/>
    <lineage>
        <taxon>Eukaryota</taxon>
        <taxon>Fungi</taxon>
        <taxon>Dikarya</taxon>
        <taxon>Basidiomycota</taxon>
        <taxon>Agaricomycotina</taxon>
        <taxon>Agaricomycetes</taxon>
        <taxon>Auriculariales</taxon>
        <taxon>Exidiaceae</taxon>
        <taxon>Exidia</taxon>
    </lineage>
</organism>
<evidence type="ECO:0000313" key="2">
    <source>
        <dbReference type="Proteomes" id="UP000077266"/>
    </source>
</evidence>